<accession>A0ABV0BS30</accession>
<feature type="chain" id="PRO_5047300311" description="DUF4374 domain-containing protein" evidence="1">
    <location>
        <begin position="26"/>
        <end position="363"/>
    </location>
</feature>
<dbReference type="Proteomes" id="UP001409291">
    <property type="component" value="Unassembled WGS sequence"/>
</dbReference>
<gene>
    <name evidence="2" type="ORF">ABE541_09960</name>
</gene>
<keyword evidence="1" id="KW-0732">Signal</keyword>
<organism evidence="2 3">
    <name type="scientific">Sphingobacterium kitahiroshimense</name>
    <dbReference type="NCBI Taxonomy" id="470446"/>
    <lineage>
        <taxon>Bacteria</taxon>
        <taxon>Pseudomonadati</taxon>
        <taxon>Bacteroidota</taxon>
        <taxon>Sphingobacteriia</taxon>
        <taxon>Sphingobacteriales</taxon>
        <taxon>Sphingobacteriaceae</taxon>
        <taxon>Sphingobacterium</taxon>
    </lineage>
</organism>
<keyword evidence="3" id="KW-1185">Reference proteome</keyword>
<comment type="caution">
    <text evidence="2">The sequence shown here is derived from an EMBL/GenBank/DDBJ whole genome shotgun (WGS) entry which is preliminary data.</text>
</comment>
<proteinExistence type="predicted"/>
<sequence>MKSSHKLKSILCVSAIALTSFQFTACKKDKVEDPKEEEVFKTEGLNVAVPSGKTIFYDLKKQEDATESSYTFKLSGMYGSRLDLGNQGYQMGYFDLKNTSIKDIKLTNTADFNQLDVKETNFLTIDASTAGEPANGPTWIIYDYKNNHAVYPTADRYIVFYKKADITSGAQTEVIIMQADKVTAKDGNARYQLKSESHDINILKEKEVKTGTVAVASGKTVFYDLLNDKITETVETSLVNFSGTSGTTLKPSTAAYKFGYFDLKGKAIEDIKIANLKELDFKEATSLGLDATSMNVPVTGPTWMVYAGAPTHAVYPTADRYVVLYKGTSLSENPNEVIIFKANELVTAGRDVTFKLKIKQFIK</sequence>
<evidence type="ECO:0000256" key="1">
    <source>
        <dbReference type="SAM" id="SignalP"/>
    </source>
</evidence>
<evidence type="ECO:0008006" key="4">
    <source>
        <dbReference type="Google" id="ProtNLM"/>
    </source>
</evidence>
<reference evidence="2 3" key="1">
    <citation type="submission" date="2024-04" db="EMBL/GenBank/DDBJ databases">
        <title>WGS of bacteria from Torrens River.</title>
        <authorList>
            <person name="Wyrsch E.R."/>
            <person name="Drigo B."/>
        </authorList>
    </citation>
    <scope>NUCLEOTIDE SEQUENCE [LARGE SCALE GENOMIC DNA]</scope>
    <source>
        <strain evidence="2 3">TWI391</strain>
    </source>
</reference>
<dbReference type="EMBL" id="JBDJNQ010000004">
    <property type="protein sequence ID" value="MEN5377585.1"/>
    <property type="molecule type" value="Genomic_DNA"/>
</dbReference>
<dbReference type="RefSeq" id="WP_132842267.1">
    <property type="nucleotide sequence ID" value="NZ_JBDJLH010000002.1"/>
</dbReference>
<evidence type="ECO:0000313" key="2">
    <source>
        <dbReference type="EMBL" id="MEN5377585.1"/>
    </source>
</evidence>
<evidence type="ECO:0000313" key="3">
    <source>
        <dbReference type="Proteomes" id="UP001409291"/>
    </source>
</evidence>
<protein>
    <recommendedName>
        <fullName evidence="4">DUF4374 domain-containing protein</fullName>
    </recommendedName>
</protein>
<feature type="signal peptide" evidence="1">
    <location>
        <begin position="1"/>
        <end position="25"/>
    </location>
</feature>
<name>A0ABV0BS30_9SPHI</name>